<comment type="caution">
    <text evidence="1">The sequence shown here is derived from an EMBL/GenBank/DDBJ whole genome shotgun (WGS) entry which is preliminary data.</text>
</comment>
<gene>
    <name evidence="1" type="ORF">E4U42_006888</name>
</gene>
<name>A0A8K0J7M4_9HYPO</name>
<protein>
    <submittedName>
        <fullName evidence="1">Uncharacterized protein</fullName>
    </submittedName>
</protein>
<evidence type="ECO:0000313" key="2">
    <source>
        <dbReference type="Proteomes" id="UP000811619"/>
    </source>
</evidence>
<dbReference type="OrthoDB" id="10261408at2759"/>
<dbReference type="Proteomes" id="UP000811619">
    <property type="component" value="Unassembled WGS sequence"/>
</dbReference>
<proteinExistence type="predicted"/>
<sequence length="167" mass="19142">MSEQMGLAEHKLQSFSSHDAYPAGIIATSLNHMQYLMFQLQRQNYQESRGTYVNPTMLILADAMLNQRFRNAAVFWEVIKGFAARALKERLLSSDEARRLLRAAGRQRHCYRLPEQVTSTYIIDNNVAEENPKMGTVKAIAEQFDDLALHEEFTTGSFEFSDDDSKK</sequence>
<accession>A0A8K0J7M4</accession>
<keyword evidence="2" id="KW-1185">Reference proteome</keyword>
<dbReference type="AlphaFoldDB" id="A0A8K0J7M4"/>
<dbReference type="EMBL" id="SRPY01000748">
    <property type="protein sequence ID" value="KAG5918314.1"/>
    <property type="molecule type" value="Genomic_DNA"/>
</dbReference>
<evidence type="ECO:0000313" key="1">
    <source>
        <dbReference type="EMBL" id="KAG5918314.1"/>
    </source>
</evidence>
<organism evidence="1 2">
    <name type="scientific">Claviceps africana</name>
    <dbReference type="NCBI Taxonomy" id="83212"/>
    <lineage>
        <taxon>Eukaryota</taxon>
        <taxon>Fungi</taxon>
        <taxon>Dikarya</taxon>
        <taxon>Ascomycota</taxon>
        <taxon>Pezizomycotina</taxon>
        <taxon>Sordariomycetes</taxon>
        <taxon>Hypocreomycetidae</taxon>
        <taxon>Hypocreales</taxon>
        <taxon>Clavicipitaceae</taxon>
        <taxon>Claviceps</taxon>
    </lineage>
</organism>
<reference evidence="1" key="1">
    <citation type="journal article" date="2020" name="bioRxiv">
        <title>Whole genome comparisons of ergot fungi reveals the divergence and evolution of species within the genus Claviceps are the result of varying mechanisms driving genome evolution and host range expansion.</title>
        <authorList>
            <person name="Wyka S.A."/>
            <person name="Mondo S.J."/>
            <person name="Liu M."/>
            <person name="Dettman J."/>
            <person name="Nalam V."/>
            <person name="Broders K.D."/>
        </authorList>
    </citation>
    <scope>NUCLEOTIDE SEQUENCE</scope>
    <source>
        <strain evidence="1">CCC 489</strain>
    </source>
</reference>